<name>A0A6C0ATX6_9ZZZZ</name>
<proteinExistence type="predicted"/>
<evidence type="ECO:0000313" key="2">
    <source>
        <dbReference type="EMBL" id="QHS82923.1"/>
    </source>
</evidence>
<dbReference type="EMBL" id="MN740864">
    <property type="protein sequence ID" value="QHS82923.1"/>
    <property type="molecule type" value="Genomic_DNA"/>
</dbReference>
<sequence length="477" mass="50557">MASVTARKYLRAPKAAAAAPGAAASSAAAGAGSTDAYRTELLRRKIGPGGQSSLPNSALECLPDLQNKRATAIREEAAAKERWEGGGAKRGGPQMNTAAARERLYDDVVDSMRTDTEPHQPGAAVVQVLSAATRVQSNVGPALRILRVMLDRDEDGDAMGAARRHARFIMRSGYTSLPCYVVQLGKAFSTPLSDADALAAVPAPQELPGDDAAYAATVARRDRMREAVRAALRTDRVASHAVAVSYGRDAATVERGYLESTRNQHVEAYTEHCQAHPAPTIAPDNEDDAFTGVPARVPAEPCGLVGVKKLHRDVRQDGAALCGVCVGLDERPVPAEGHADGAPQGSRPWFIVLGGALPDGAAQDDLNAAGAEWQAQVATRMVHITRMYEWIFAWGRDAAPRVDMKSDASRAAAQGIKARKEQSQRSQRLRSMLPDNAMNEGQVVDTGSNNDDPPTALQRAAGGCLQHTGFAAVSYTV</sequence>
<protein>
    <submittedName>
        <fullName evidence="2">Uncharacterized protein</fullName>
    </submittedName>
</protein>
<organism evidence="2">
    <name type="scientific">viral metagenome</name>
    <dbReference type="NCBI Taxonomy" id="1070528"/>
    <lineage>
        <taxon>unclassified sequences</taxon>
        <taxon>metagenomes</taxon>
        <taxon>organismal metagenomes</taxon>
    </lineage>
</organism>
<accession>A0A6C0ATX6</accession>
<dbReference type="AlphaFoldDB" id="A0A6C0ATX6"/>
<feature type="region of interest" description="Disordered" evidence="1">
    <location>
        <begin position="415"/>
        <end position="457"/>
    </location>
</feature>
<evidence type="ECO:0000256" key="1">
    <source>
        <dbReference type="SAM" id="MobiDB-lite"/>
    </source>
</evidence>
<reference evidence="2" key="1">
    <citation type="journal article" date="2020" name="Nature">
        <title>Giant virus diversity and host interactions through global metagenomics.</title>
        <authorList>
            <person name="Schulz F."/>
            <person name="Roux S."/>
            <person name="Paez-Espino D."/>
            <person name="Jungbluth S."/>
            <person name="Walsh D.A."/>
            <person name="Denef V.J."/>
            <person name="McMahon K.D."/>
            <person name="Konstantinidis K.T."/>
            <person name="Eloe-Fadrosh E.A."/>
            <person name="Kyrpides N.C."/>
            <person name="Woyke T."/>
        </authorList>
    </citation>
    <scope>NUCLEOTIDE SEQUENCE</scope>
    <source>
        <strain evidence="2">GVMAG-S-1103017-74</strain>
    </source>
</reference>